<evidence type="ECO:0000256" key="1">
    <source>
        <dbReference type="ARBA" id="ARBA00000085"/>
    </source>
</evidence>
<dbReference type="InterPro" id="IPR036890">
    <property type="entry name" value="HATPase_C_sf"/>
</dbReference>
<dbReference type="InterPro" id="IPR036097">
    <property type="entry name" value="HisK_dim/P_sf"/>
</dbReference>
<evidence type="ECO:0000313" key="15">
    <source>
        <dbReference type="Proteomes" id="UP001232536"/>
    </source>
</evidence>
<dbReference type="InterPro" id="IPR050428">
    <property type="entry name" value="TCS_sensor_his_kinase"/>
</dbReference>
<keyword evidence="14" id="KW-0547">Nucleotide-binding</keyword>
<dbReference type="Proteomes" id="UP001232536">
    <property type="component" value="Unassembled WGS sequence"/>
</dbReference>
<evidence type="ECO:0000256" key="5">
    <source>
        <dbReference type="ARBA" id="ARBA00022679"/>
    </source>
</evidence>
<protein>
    <recommendedName>
        <fullName evidence="3">histidine kinase</fullName>
        <ecNumber evidence="3">2.7.13.3</ecNumber>
    </recommendedName>
</protein>
<dbReference type="InterPro" id="IPR003660">
    <property type="entry name" value="HAMP_dom"/>
</dbReference>
<dbReference type="Pfam" id="PF00512">
    <property type="entry name" value="HisKA"/>
    <property type="match status" value="1"/>
</dbReference>
<evidence type="ECO:0000256" key="11">
    <source>
        <dbReference type="SAM" id="Phobius"/>
    </source>
</evidence>
<dbReference type="EMBL" id="JAUQYP010000001">
    <property type="protein sequence ID" value="MDO8107174.1"/>
    <property type="molecule type" value="Genomic_DNA"/>
</dbReference>
<name>A0ABT9D8F6_9CELL</name>
<keyword evidence="4" id="KW-0597">Phosphoprotein</keyword>
<dbReference type="GO" id="GO:0005524">
    <property type="term" value="F:ATP binding"/>
    <property type="evidence" value="ECO:0007669"/>
    <property type="project" value="UniProtKB-KW"/>
</dbReference>
<organism evidence="14 15">
    <name type="scientific">Actinotalea lenta</name>
    <dbReference type="NCBI Taxonomy" id="3064654"/>
    <lineage>
        <taxon>Bacteria</taxon>
        <taxon>Bacillati</taxon>
        <taxon>Actinomycetota</taxon>
        <taxon>Actinomycetes</taxon>
        <taxon>Micrococcales</taxon>
        <taxon>Cellulomonadaceae</taxon>
        <taxon>Actinotalea</taxon>
    </lineage>
</organism>
<dbReference type="Gene3D" id="1.10.287.130">
    <property type="match status" value="1"/>
</dbReference>
<comment type="catalytic activity">
    <reaction evidence="1">
        <text>ATP + protein L-histidine = ADP + protein N-phospho-L-histidine.</text>
        <dbReference type="EC" id="2.7.13.3"/>
    </reaction>
</comment>
<feature type="transmembrane region" description="Helical" evidence="11">
    <location>
        <begin position="119"/>
        <end position="138"/>
    </location>
</feature>
<keyword evidence="5" id="KW-0808">Transferase</keyword>
<keyword evidence="6 11" id="KW-0812">Transmembrane</keyword>
<dbReference type="SUPFAM" id="SSF158472">
    <property type="entry name" value="HAMP domain-like"/>
    <property type="match status" value="1"/>
</dbReference>
<dbReference type="Pfam" id="PF02518">
    <property type="entry name" value="HATPase_c"/>
    <property type="match status" value="1"/>
</dbReference>
<dbReference type="SUPFAM" id="SSF55874">
    <property type="entry name" value="ATPase domain of HSP90 chaperone/DNA topoisomerase II/histidine kinase"/>
    <property type="match status" value="1"/>
</dbReference>
<evidence type="ECO:0000256" key="2">
    <source>
        <dbReference type="ARBA" id="ARBA00004236"/>
    </source>
</evidence>
<dbReference type="InterPro" id="IPR003661">
    <property type="entry name" value="HisK_dim/P_dom"/>
</dbReference>
<dbReference type="CDD" id="cd06225">
    <property type="entry name" value="HAMP"/>
    <property type="match status" value="1"/>
</dbReference>
<gene>
    <name evidence="14" type="ORF">Q6348_08190</name>
</gene>
<evidence type="ECO:0000256" key="9">
    <source>
        <dbReference type="ARBA" id="ARBA00023012"/>
    </source>
</evidence>
<dbReference type="PROSITE" id="PS50109">
    <property type="entry name" value="HIS_KIN"/>
    <property type="match status" value="1"/>
</dbReference>
<keyword evidence="8 11" id="KW-1133">Transmembrane helix</keyword>
<evidence type="ECO:0000256" key="4">
    <source>
        <dbReference type="ARBA" id="ARBA00022553"/>
    </source>
</evidence>
<dbReference type="PANTHER" id="PTHR45436">
    <property type="entry name" value="SENSOR HISTIDINE KINASE YKOH"/>
    <property type="match status" value="1"/>
</dbReference>
<dbReference type="InterPro" id="IPR003594">
    <property type="entry name" value="HATPase_dom"/>
</dbReference>
<evidence type="ECO:0000259" key="12">
    <source>
        <dbReference type="PROSITE" id="PS50109"/>
    </source>
</evidence>
<dbReference type="SMART" id="SM00387">
    <property type="entry name" value="HATPase_c"/>
    <property type="match status" value="1"/>
</dbReference>
<feature type="domain" description="HAMP" evidence="13">
    <location>
        <begin position="175"/>
        <end position="228"/>
    </location>
</feature>
<dbReference type="InterPro" id="IPR004358">
    <property type="entry name" value="Sig_transdc_His_kin-like_C"/>
</dbReference>
<keyword evidence="14" id="KW-0067">ATP-binding</keyword>
<comment type="caution">
    <text evidence="14">The sequence shown here is derived from an EMBL/GenBank/DDBJ whole genome shotgun (WGS) entry which is preliminary data.</text>
</comment>
<dbReference type="SMART" id="SM00304">
    <property type="entry name" value="HAMP"/>
    <property type="match status" value="1"/>
</dbReference>
<comment type="subcellular location">
    <subcellularLocation>
        <location evidence="2">Cell membrane</location>
    </subcellularLocation>
</comment>
<sequence length="454" mass="47243">MQTRTAISATLVVAAALAVLVAGLVLVQRVMLTDALVGLTRDQGALVAAAVAGSGTAGVDVIPPTLGDEVIVQVLAPDLRVVAASPSIDGEAPIVSGGQPAGQVRTEVRRLPFVNETRYAVVLQGVATSTGVVTVVAARSLASVDAATWSAIQAGALAFPLGVLVVGLVTYRAAGRALRPVETMRRHVAEITAHDLSERVPDPGSGDEISRLAATLNAMLTRLEASAAGQRRFVSDASHELRSPLATIRVTAEVAATHPTPADWRTDAEVVLAEAARLEELVDALLLLARDDEHGLAIATREVDLADLVAQEAARLRRVSPADVGVELDPVVVRGDRESLSRAVRNLTDNAARYATSRVDLRLSAREGRPVLEVSDDGPGIPPDKLEAVFDRFVRLDPSRDRDTGGSGLGLPIARAIARAHGGTLHAAPTPPGTGARFVLEVPLAAQPPSAASR</sequence>
<evidence type="ECO:0000256" key="3">
    <source>
        <dbReference type="ARBA" id="ARBA00012438"/>
    </source>
</evidence>
<dbReference type="PANTHER" id="PTHR45436:SF5">
    <property type="entry name" value="SENSOR HISTIDINE KINASE TRCS"/>
    <property type="match status" value="1"/>
</dbReference>
<dbReference type="SMART" id="SM00388">
    <property type="entry name" value="HisKA"/>
    <property type="match status" value="1"/>
</dbReference>
<evidence type="ECO:0000313" key="14">
    <source>
        <dbReference type="EMBL" id="MDO8107174.1"/>
    </source>
</evidence>
<evidence type="ECO:0000256" key="7">
    <source>
        <dbReference type="ARBA" id="ARBA00022777"/>
    </source>
</evidence>
<accession>A0ABT9D8F6</accession>
<keyword evidence="9" id="KW-0902">Two-component regulatory system</keyword>
<dbReference type="SUPFAM" id="SSF47384">
    <property type="entry name" value="Homodimeric domain of signal transducing histidine kinase"/>
    <property type="match status" value="1"/>
</dbReference>
<evidence type="ECO:0000259" key="13">
    <source>
        <dbReference type="PROSITE" id="PS50885"/>
    </source>
</evidence>
<feature type="domain" description="Histidine kinase" evidence="12">
    <location>
        <begin position="236"/>
        <end position="446"/>
    </location>
</feature>
<dbReference type="CDD" id="cd00075">
    <property type="entry name" value="HATPase"/>
    <property type="match status" value="1"/>
</dbReference>
<dbReference type="Gene3D" id="3.30.565.10">
    <property type="entry name" value="Histidine kinase-like ATPase, C-terminal domain"/>
    <property type="match status" value="1"/>
</dbReference>
<dbReference type="RefSeq" id="WP_304600808.1">
    <property type="nucleotide sequence ID" value="NZ_JAUQYP010000001.1"/>
</dbReference>
<dbReference type="PRINTS" id="PR00344">
    <property type="entry name" value="BCTRLSENSOR"/>
</dbReference>
<keyword evidence="15" id="KW-1185">Reference proteome</keyword>
<dbReference type="Pfam" id="PF00672">
    <property type="entry name" value="HAMP"/>
    <property type="match status" value="1"/>
</dbReference>
<reference evidence="14 15" key="1">
    <citation type="submission" date="2023-07" db="EMBL/GenBank/DDBJ databases">
        <title>Description of novel actinomycetes strains, isolated from tidal flat sediment.</title>
        <authorList>
            <person name="Lu C."/>
        </authorList>
    </citation>
    <scope>NUCLEOTIDE SEQUENCE [LARGE SCALE GENOMIC DNA]</scope>
    <source>
        <strain evidence="14 15">SYSU T00b441</strain>
    </source>
</reference>
<evidence type="ECO:0000256" key="6">
    <source>
        <dbReference type="ARBA" id="ARBA00022692"/>
    </source>
</evidence>
<feature type="transmembrane region" description="Helical" evidence="11">
    <location>
        <begin position="150"/>
        <end position="171"/>
    </location>
</feature>
<evidence type="ECO:0000256" key="8">
    <source>
        <dbReference type="ARBA" id="ARBA00022989"/>
    </source>
</evidence>
<dbReference type="PROSITE" id="PS50885">
    <property type="entry name" value="HAMP"/>
    <property type="match status" value="1"/>
</dbReference>
<proteinExistence type="predicted"/>
<dbReference type="InterPro" id="IPR005467">
    <property type="entry name" value="His_kinase_dom"/>
</dbReference>
<keyword evidence="7" id="KW-0418">Kinase</keyword>
<evidence type="ECO:0000256" key="10">
    <source>
        <dbReference type="ARBA" id="ARBA00023136"/>
    </source>
</evidence>
<feature type="transmembrane region" description="Helical" evidence="11">
    <location>
        <begin position="6"/>
        <end position="27"/>
    </location>
</feature>
<keyword evidence="10 11" id="KW-0472">Membrane</keyword>
<dbReference type="EC" id="2.7.13.3" evidence="3"/>
<dbReference type="Gene3D" id="6.10.340.10">
    <property type="match status" value="1"/>
</dbReference>
<dbReference type="CDD" id="cd00082">
    <property type="entry name" value="HisKA"/>
    <property type="match status" value="1"/>
</dbReference>